<gene>
    <name evidence="2" type="ORF">K435DRAFT_803423</name>
</gene>
<reference evidence="2 3" key="1">
    <citation type="journal article" date="2019" name="Nat. Ecol. Evol.">
        <title>Megaphylogeny resolves global patterns of mushroom evolution.</title>
        <authorList>
            <person name="Varga T."/>
            <person name="Krizsan K."/>
            <person name="Foldi C."/>
            <person name="Dima B."/>
            <person name="Sanchez-Garcia M."/>
            <person name="Sanchez-Ramirez S."/>
            <person name="Szollosi G.J."/>
            <person name="Szarkandi J.G."/>
            <person name="Papp V."/>
            <person name="Albert L."/>
            <person name="Andreopoulos W."/>
            <person name="Angelini C."/>
            <person name="Antonin V."/>
            <person name="Barry K.W."/>
            <person name="Bougher N.L."/>
            <person name="Buchanan P."/>
            <person name="Buyck B."/>
            <person name="Bense V."/>
            <person name="Catcheside P."/>
            <person name="Chovatia M."/>
            <person name="Cooper J."/>
            <person name="Damon W."/>
            <person name="Desjardin D."/>
            <person name="Finy P."/>
            <person name="Geml J."/>
            <person name="Haridas S."/>
            <person name="Hughes K."/>
            <person name="Justo A."/>
            <person name="Karasinski D."/>
            <person name="Kautmanova I."/>
            <person name="Kiss B."/>
            <person name="Kocsube S."/>
            <person name="Kotiranta H."/>
            <person name="LaButti K.M."/>
            <person name="Lechner B.E."/>
            <person name="Liimatainen K."/>
            <person name="Lipzen A."/>
            <person name="Lukacs Z."/>
            <person name="Mihaltcheva S."/>
            <person name="Morgado L.N."/>
            <person name="Niskanen T."/>
            <person name="Noordeloos M.E."/>
            <person name="Ohm R.A."/>
            <person name="Ortiz-Santana B."/>
            <person name="Ovrebo C."/>
            <person name="Racz N."/>
            <person name="Riley R."/>
            <person name="Savchenko A."/>
            <person name="Shiryaev A."/>
            <person name="Soop K."/>
            <person name="Spirin V."/>
            <person name="Szebenyi C."/>
            <person name="Tomsovsky M."/>
            <person name="Tulloss R.E."/>
            <person name="Uehling J."/>
            <person name="Grigoriev I.V."/>
            <person name="Vagvolgyi C."/>
            <person name="Papp T."/>
            <person name="Martin F.M."/>
            <person name="Miettinen O."/>
            <person name="Hibbett D.S."/>
            <person name="Nagy L.G."/>
        </authorList>
    </citation>
    <scope>NUCLEOTIDE SEQUENCE [LARGE SCALE GENOMIC DNA]</scope>
    <source>
        <strain evidence="2 3">CBS 962.96</strain>
    </source>
</reference>
<dbReference type="EMBL" id="ML179405">
    <property type="protein sequence ID" value="THU88550.1"/>
    <property type="molecule type" value="Genomic_DNA"/>
</dbReference>
<dbReference type="Proteomes" id="UP000297245">
    <property type="component" value="Unassembled WGS sequence"/>
</dbReference>
<evidence type="ECO:0000256" key="1">
    <source>
        <dbReference type="SAM" id="MobiDB-lite"/>
    </source>
</evidence>
<feature type="region of interest" description="Disordered" evidence="1">
    <location>
        <begin position="38"/>
        <end position="78"/>
    </location>
</feature>
<evidence type="ECO:0000313" key="3">
    <source>
        <dbReference type="Proteomes" id="UP000297245"/>
    </source>
</evidence>
<accession>A0A4S8LI56</accession>
<protein>
    <submittedName>
        <fullName evidence="2">Uncharacterized protein</fullName>
    </submittedName>
</protein>
<organism evidence="2 3">
    <name type="scientific">Dendrothele bispora (strain CBS 962.96)</name>
    <dbReference type="NCBI Taxonomy" id="1314807"/>
    <lineage>
        <taxon>Eukaryota</taxon>
        <taxon>Fungi</taxon>
        <taxon>Dikarya</taxon>
        <taxon>Basidiomycota</taxon>
        <taxon>Agaricomycotina</taxon>
        <taxon>Agaricomycetes</taxon>
        <taxon>Agaricomycetidae</taxon>
        <taxon>Agaricales</taxon>
        <taxon>Agaricales incertae sedis</taxon>
        <taxon>Dendrothele</taxon>
    </lineage>
</organism>
<keyword evidence="3" id="KW-1185">Reference proteome</keyword>
<sequence length="166" mass="18980">MKESLEIGEGSVQAITMTGGPLLFLYEILLKVFIPSSSSSSDKKQARYKSSAPDPQNRADPRFLRPRVRPDASTSGRTRQMRPRLYNAGFSRILDALWTHFGRTEINVSKMFKCIQNPSESSKDFQKTSSPQIEWGDLGLMWGRVSNFCYWYSTLAYSEESFINWS</sequence>
<dbReference type="AlphaFoldDB" id="A0A4S8LI56"/>
<evidence type="ECO:0000313" key="2">
    <source>
        <dbReference type="EMBL" id="THU88550.1"/>
    </source>
</evidence>
<name>A0A4S8LI56_DENBC</name>
<proteinExistence type="predicted"/>